<reference evidence="2" key="1">
    <citation type="submission" date="2023-03" db="EMBL/GenBank/DDBJ databases">
        <title>Massive genome expansion in bonnet fungi (Mycena s.s.) driven by repeated elements and novel gene families across ecological guilds.</title>
        <authorList>
            <consortium name="Lawrence Berkeley National Laboratory"/>
            <person name="Harder C.B."/>
            <person name="Miyauchi S."/>
            <person name="Viragh M."/>
            <person name="Kuo A."/>
            <person name="Thoen E."/>
            <person name="Andreopoulos B."/>
            <person name="Lu D."/>
            <person name="Skrede I."/>
            <person name="Drula E."/>
            <person name="Henrissat B."/>
            <person name="Morin E."/>
            <person name="Kohler A."/>
            <person name="Barry K."/>
            <person name="LaButti K."/>
            <person name="Morin E."/>
            <person name="Salamov A."/>
            <person name="Lipzen A."/>
            <person name="Mereny Z."/>
            <person name="Hegedus B."/>
            <person name="Baldrian P."/>
            <person name="Stursova M."/>
            <person name="Weitz H."/>
            <person name="Taylor A."/>
            <person name="Grigoriev I.V."/>
            <person name="Nagy L.G."/>
            <person name="Martin F."/>
            <person name="Kauserud H."/>
        </authorList>
    </citation>
    <scope>NUCLEOTIDE SEQUENCE</scope>
    <source>
        <strain evidence="2">CBHHK188m</strain>
    </source>
</reference>
<comment type="caution">
    <text evidence="2">The sequence shown here is derived from an EMBL/GenBank/DDBJ whole genome shotgun (WGS) entry which is preliminary data.</text>
</comment>
<proteinExistence type="predicted"/>
<dbReference type="Proteomes" id="UP001215280">
    <property type="component" value="Unassembled WGS sequence"/>
</dbReference>
<gene>
    <name evidence="2" type="ORF">DFH07DRAFT_443624</name>
</gene>
<protein>
    <submittedName>
        <fullName evidence="2">Uncharacterized protein</fullName>
    </submittedName>
</protein>
<dbReference type="EMBL" id="JARJLG010000052">
    <property type="protein sequence ID" value="KAJ7759322.1"/>
    <property type="molecule type" value="Genomic_DNA"/>
</dbReference>
<keyword evidence="3" id="KW-1185">Reference proteome</keyword>
<evidence type="ECO:0000313" key="2">
    <source>
        <dbReference type="EMBL" id="KAJ7759322.1"/>
    </source>
</evidence>
<evidence type="ECO:0000313" key="3">
    <source>
        <dbReference type="Proteomes" id="UP001215280"/>
    </source>
</evidence>
<organism evidence="2 3">
    <name type="scientific">Mycena maculata</name>
    <dbReference type="NCBI Taxonomy" id="230809"/>
    <lineage>
        <taxon>Eukaryota</taxon>
        <taxon>Fungi</taxon>
        <taxon>Dikarya</taxon>
        <taxon>Basidiomycota</taxon>
        <taxon>Agaricomycotina</taxon>
        <taxon>Agaricomycetes</taxon>
        <taxon>Agaricomycetidae</taxon>
        <taxon>Agaricales</taxon>
        <taxon>Marasmiineae</taxon>
        <taxon>Mycenaceae</taxon>
        <taxon>Mycena</taxon>
    </lineage>
</organism>
<accession>A0AAD7J856</accession>
<dbReference type="AlphaFoldDB" id="A0AAD7J856"/>
<name>A0AAD7J856_9AGAR</name>
<evidence type="ECO:0000256" key="1">
    <source>
        <dbReference type="SAM" id="MobiDB-lite"/>
    </source>
</evidence>
<sequence length="366" mass="41269">MSCTHAERSGLSDAATVKLDLFRRWADAEAPSAQLVFLSAKPDPQLGVDPAIFSNDDVSIRVGASNNSSADLPGCFAKFHVLRLDAYAPLCIHLKPHTRPWPIDASILARPEIHAASPDPTPGCARTRLVASHIHEDAVRSRGRSSRSGGPHWLHSTDPPKPRRLFWLTDTRIVRHSAWRSQKCIMTQAHKLPPHPATKLLRSTQVLQGGDLEHMLMNSATDARRLRTEYAAVLPRHAWARPLQSRVHGRGNRRQHRHRGKTASFRAAQCPRGIFLYVLYHADLRGRAYLPIPRNDEEFWCEARGTTRCIRGPEQVTVHRALRSRGRASAGRGRRGADGAWMEWLWGDTHIRNQDIHDTFETTRHT</sequence>
<feature type="region of interest" description="Disordered" evidence="1">
    <location>
        <begin position="136"/>
        <end position="157"/>
    </location>
</feature>